<evidence type="ECO:0000256" key="1">
    <source>
        <dbReference type="ARBA" id="ARBA00022448"/>
    </source>
</evidence>
<evidence type="ECO:0000256" key="2">
    <source>
        <dbReference type="ARBA" id="ARBA00022741"/>
    </source>
</evidence>
<protein>
    <submittedName>
        <fullName evidence="5">ABC transporter ATP-binding protein</fullName>
    </submittedName>
</protein>
<dbReference type="Pfam" id="PF00005">
    <property type="entry name" value="ABC_tran"/>
    <property type="match status" value="1"/>
</dbReference>
<reference evidence="5 6" key="1">
    <citation type="submission" date="2019-05" db="EMBL/GenBank/DDBJ databases">
        <title>Georgenia *** sp. nov., and Georgenia *** sp. nov., isolated from the intestinal contents of plateau pika (Ochotona curzoniae) in the Qinghai-Tibet plateau of China.</title>
        <authorList>
            <person name="Tian Z."/>
        </authorList>
    </citation>
    <scope>NUCLEOTIDE SEQUENCE [LARGE SCALE GENOMIC DNA]</scope>
    <source>
        <strain evidence="5 6">Z443</strain>
    </source>
</reference>
<dbReference type="OrthoDB" id="8773773at2"/>
<dbReference type="Proteomes" id="UP000314616">
    <property type="component" value="Chromosome"/>
</dbReference>
<dbReference type="InterPro" id="IPR027417">
    <property type="entry name" value="P-loop_NTPase"/>
</dbReference>
<evidence type="ECO:0000259" key="4">
    <source>
        <dbReference type="PROSITE" id="PS50893"/>
    </source>
</evidence>
<dbReference type="SUPFAM" id="SSF52540">
    <property type="entry name" value="P-loop containing nucleoside triphosphate hydrolases"/>
    <property type="match status" value="1"/>
</dbReference>
<keyword evidence="1" id="KW-0813">Transport</keyword>
<dbReference type="AlphaFoldDB" id="A0A5B8C4F3"/>
<dbReference type="InterPro" id="IPR050166">
    <property type="entry name" value="ABC_transporter_ATP-bind"/>
</dbReference>
<dbReference type="PROSITE" id="PS00211">
    <property type="entry name" value="ABC_TRANSPORTER_1"/>
    <property type="match status" value="1"/>
</dbReference>
<dbReference type="PROSITE" id="PS50893">
    <property type="entry name" value="ABC_TRANSPORTER_2"/>
    <property type="match status" value="1"/>
</dbReference>
<sequence length="267" mass="29264">MSMVQAPPKDYISVQNLKVAYENGREALGGLSMDVGETEFVAVLGPSGCGKSTLLQVLSGLLPPSAGSAAIAGHDVTRVAGERLRVGYVFQDHRLLPWRSVRQNLEIVLAAAGVPRAEWPGRITKYLTMLQVEPYVDSWPMQLSGGQRQRVSIARALAVEPAVMLMDEPFSTLDEVTARVMRQQLSELWMARPGAVIFVTHSIREAVFLADRIVILTRGPATLLEEVVVPIGRPRRYEDPALTAVEAEIVDRVMAVWGDDQRPADTP</sequence>
<feature type="domain" description="ABC transporter" evidence="4">
    <location>
        <begin position="12"/>
        <end position="243"/>
    </location>
</feature>
<evidence type="ECO:0000256" key="3">
    <source>
        <dbReference type="ARBA" id="ARBA00022840"/>
    </source>
</evidence>
<dbReference type="KEGG" id="gyu:FE374_14400"/>
<proteinExistence type="predicted"/>
<accession>A0A5B8C4F3</accession>
<keyword evidence="3 5" id="KW-0067">ATP-binding</keyword>
<dbReference type="EMBL" id="CP040915">
    <property type="protein sequence ID" value="QDC25639.1"/>
    <property type="molecule type" value="Genomic_DNA"/>
</dbReference>
<keyword evidence="2" id="KW-0547">Nucleotide-binding</keyword>
<gene>
    <name evidence="5" type="ORF">FE374_14400</name>
</gene>
<name>A0A5B8C4F3_9MICO</name>
<dbReference type="PANTHER" id="PTHR42788">
    <property type="entry name" value="TAURINE IMPORT ATP-BINDING PROTEIN-RELATED"/>
    <property type="match status" value="1"/>
</dbReference>
<dbReference type="CDD" id="cd03293">
    <property type="entry name" value="ABC_NrtD_SsuB_transporters"/>
    <property type="match status" value="1"/>
</dbReference>
<dbReference type="SMART" id="SM00382">
    <property type="entry name" value="AAA"/>
    <property type="match status" value="1"/>
</dbReference>
<evidence type="ECO:0000313" key="6">
    <source>
        <dbReference type="Proteomes" id="UP000314616"/>
    </source>
</evidence>
<dbReference type="InterPro" id="IPR017871">
    <property type="entry name" value="ABC_transporter-like_CS"/>
</dbReference>
<dbReference type="GO" id="GO:0005524">
    <property type="term" value="F:ATP binding"/>
    <property type="evidence" value="ECO:0007669"/>
    <property type="project" value="UniProtKB-KW"/>
</dbReference>
<organism evidence="5 6">
    <name type="scientific">Georgenia yuyongxinii</name>
    <dbReference type="NCBI Taxonomy" id="2589797"/>
    <lineage>
        <taxon>Bacteria</taxon>
        <taxon>Bacillati</taxon>
        <taxon>Actinomycetota</taxon>
        <taxon>Actinomycetes</taxon>
        <taxon>Micrococcales</taxon>
        <taxon>Bogoriellaceae</taxon>
        <taxon>Georgenia</taxon>
    </lineage>
</organism>
<dbReference type="InterPro" id="IPR003593">
    <property type="entry name" value="AAA+_ATPase"/>
</dbReference>
<dbReference type="PANTHER" id="PTHR42788:SF19">
    <property type="entry name" value="ALIPHATIC SULFONATES IMPORT ATP-BINDING PROTEIN SSUB 2"/>
    <property type="match status" value="1"/>
</dbReference>
<dbReference type="GO" id="GO:0016887">
    <property type="term" value="F:ATP hydrolysis activity"/>
    <property type="evidence" value="ECO:0007669"/>
    <property type="project" value="InterPro"/>
</dbReference>
<dbReference type="InterPro" id="IPR003439">
    <property type="entry name" value="ABC_transporter-like_ATP-bd"/>
</dbReference>
<evidence type="ECO:0000313" key="5">
    <source>
        <dbReference type="EMBL" id="QDC25639.1"/>
    </source>
</evidence>
<dbReference type="RefSeq" id="WP_139929889.1">
    <property type="nucleotide sequence ID" value="NZ_CP040915.1"/>
</dbReference>
<dbReference type="Gene3D" id="3.40.50.300">
    <property type="entry name" value="P-loop containing nucleotide triphosphate hydrolases"/>
    <property type="match status" value="1"/>
</dbReference>